<dbReference type="InterPro" id="IPR005174">
    <property type="entry name" value="KIB1-4_b-propeller"/>
</dbReference>
<sequence length="186" mass="21120">MNRPHRQRRRRRASNPHRRFFPRLALHRRRGRRPVAGSLLEAVTGRLYPLPPITSSGSKKVAKDLDRMGESMFQKAALVPGRRVGTFAVMLIHSGGFDLSFLRPDAKSWTAVRVPKWMKQKFFDVVFHQGAFYTVRRDAEVSAWTPDASSSSLHAREARLGAEAGVRVEPTVVCHVTIAALWFDDF</sequence>
<protein>
    <recommendedName>
        <fullName evidence="1">KIB1-4 beta-propeller domain-containing protein</fullName>
    </recommendedName>
</protein>
<organism evidence="2">
    <name type="scientific">Oryza punctata</name>
    <name type="common">Red rice</name>
    <dbReference type="NCBI Taxonomy" id="4537"/>
    <lineage>
        <taxon>Eukaryota</taxon>
        <taxon>Viridiplantae</taxon>
        <taxon>Streptophyta</taxon>
        <taxon>Embryophyta</taxon>
        <taxon>Tracheophyta</taxon>
        <taxon>Spermatophyta</taxon>
        <taxon>Magnoliopsida</taxon>
        <taxon>Liliopsida</taxon>
        <taxon>Poales</taxon>
        <taxon>Poaceae</taxon>
        <taxon>BOP clade</taxon>
        <taxon>Oryzoideae</taxon>
        <taxon>Oryzeae</taxon>
        <taxon>Oryzinae</taxon>
        <taxon>Oryza</taxon>
    </lineage>
</organism>
<dbReference type="Gramene" id="OPUNC01G42580.1">
    <property type="protein sequence ID" value="OPUNC01G42580.1"/>
    <property type="gene ID" value="OPUNC01G42580"/>
</dbReference>
<name>A0A0E0JTH8_ORYPU</name>
<dbReference type="eggNOG" id="ENOG502R3NE">
    <property type="taxonomic scope" value="Eukaryota"/>
</dbReference>
<evidence type="ECO:0000313" key="2">
    <source>
        <dbReference type="EnsemblPlants" id="OPUNC01G42580.1"/>
    </source>
</evidence>
<accession>A0A0E0JTH8</accession>
<evidence type="ECO:0000259" key="1">
    <source>
        <dbReference type="Pfam" id="PF03478"/>
    </source>
</evidence>
<dbReference type="Proteomes" id="UP000026962">
    <property type="component" value="Chromosome 1"/>
</dbReference>
<dbReference type="HOGENOM" id="CLU_1456689_0_0_1"/>
<keyword evidence="3" id="KW-1185">Reference proteome</keyword>
<reference evidence="2" key="2">
    <citation type="submission" date="2018-05" db="EMBL/GenBank/DDBJ databases">
        <title>OpunRS2 (Oryza punctata Reference Sequence Version 2).</title>
        <authorList>
            <person name="Zhang J."/>
            <person name="Kudrna D."/>
            <person name="Lee S."/>
            <person name="Talag J."/>
            <person name="Welchert J."/>
            <person name="Wing R.A."/>
        </authorList>
    </citation>
    <scope>NUCLEOTIDE SEQUENCE [LARGE SCALE GENOMIC DNA]</scope>
</reference>
<feature type="domain" description="KIB1-4 beta-propeller" evidence="1">
    <location>
        <begin position="37"/>
        <end position="151"/>
    </location>
</feature>
<dbReference type="Pfam" id="PF03478">
    <property type="entry name" value="Beta-prop_KIB1-4"/>
    <property type="match status" value="1"/>
</dbReference>
<proteinExistence type="predicted"/>
<dbReference type="EnsemblPlants" id="OPUNC01G42580.1">
    <property type="protein sequence ID" value="OPUNC01G42580.1"/>
    <property type="gene ID" value="OPUNC01G42580"/>
</dbReference>
<evidence type="ECO:0000313" key="3">
    <source>
        <dbReference type="Proteomes" id="UP000026962"/>
    </source>
</evidence>
<dbReference type="AlphaFoldDB" id="A0A0E0JTH8"/>
<reference evidence="2" key="1">
    <citation type="submission" date="2015-04" db="UniProtKB">
        <authorList>
            <consortium name="EnsemblPlants"/>
        </authorList>
    </citation>
    <scope>IDENTIFICATION</scope>
</reference>